<dbReference type="InterPro" id="IPR011008">
    <property type="entry name" value="Dimeric_a/b-barrel"/>
</dbReference>
<keyword evidence="3" id="KW-1185">Reference proteome</keyword>
<dbReference type="EMBL" id="AMEZ01000050">
    <property type="protein sequence ID" value="EKY26877.1"/>
    <property type="molecule type" value="Genomic_DNA"/>
</dbReference>
<gene>
    <name evidence="2" type="ORF">HMPREF0216_01687</name>
</gene>
<evidence type="ECO:0000259" key="1">
    <source>
        <dbReference type="PROSITE" id="PS51502"/>
    </source>
</evidence>
<accession>L1QH22</accession>
<dbReference type="PANTHER" id="PTHR37832">
    <property type="entry name" value="BLL2683 PROTEIN"/>
    <property type="match status" value="1"/>
</dbReference>
<organism evidence="2 3">
    <name type="scientific">Clostridium celatum DSM 1785</name>
    <dbReference type="NCBI Taxonomy" id="545697"/>
    <lineage>
        <taxon>Bacteria</taxon>
        <taxon>Bacillati</taxon>
        <taxon>Bacillota</taxon>
        <taxon>Clostridia</taxon>
        <taxon>Eubacteriales</taxon>
        <taxon>Clostridiaceae</taxon>
        <taxon>Clostridium</taxon>
    </lineage>
</organism>
<dbReference type="STRING" id="545697.HMPREF0216_01687"/>
<dbReference type="HOGENOM" id="CLU_080664_3_0_9"/>
<dbReference type="Pfam" id="PF07876">
    <property type="entry name" value="Dabb"/>
    <property type="match status" value="1"/>
</dbReference>
<dbReference type="PROSITE" id="PS51502">
    <property type="entry name" value="S_R_A_B_BARREL"/>
    <property type="match status" value="1"/>
</dbReference>
<name>L1QH22_9CLOT</name>
<dbReference type="AlphaFoldDB" id="L1QH22"/>
<dbReference type="PATRIC" id="fig|545697.3.peg.1661"/>
<evidence type="ECO:0000313" key="3">
    <source>
        <dbReference type="Proteomes" id="UP000010420"/>
    </source>
</evidence>
<evidence type="ECO:0000313" key="2">
    <source>
        <dbReference type="EMBL" id="EKY26877.1"/>
    </source>
</evidence>
<feature type="domain" description="Stress-response A/B barrel" evidence="1">
    <location>
        <begin position="21"/>
        <end position="113"/>
    </location>
</feature>
<dbReference type="Proteomes" id="UP000010420">
    <property type="component" value="Unassembled WGS sequence"/>
</dbReference>
<dbReference type="SUPFAM" id="SSF54909">
    <property type="entry name" value="Dimeric alpha+beta barrel"/>
    <property type="match status" value="1"/>
</dbReference>
<proteinExistence type="predicted"/>
<comment type="caution">
    <text evidence="2">The sequence shown here is derived from an EMBL/GenBank/DDBJ whole genome shotgun (WGS) entry which is preliminary data.</text>
</comment>
<dbReference type="InterPro" id="IPR013097">
    <property type="entry name" value="Dabb"/>
</dbReference>
<dbReference type="SMART" id="SM00886">
    <property type="entry name" value="Dabb"/>
    <property type="match status" value="1"/>
</dbReference>
<dbReference type="eggNOG" id="COG4627">
    <property type="taxonomic scope" value="Bacteria"/>
</dbReference>
<reference evidence="2 3" key="1">
    <citation type="submission" date="2012-05" db="EMBL/GenBank/DDBJ databases">
        <authorList>
            <person name="Weinstock G."/>
            <person name="Sodergren E."/>
            <person name="Lobos E.A."/>
            <person name="Fulton L."/>
            <person name="Fulton R."/>
            <person name="Courtney L."/>
            <person name="Fronick C."/>
            <person name="O'Laughlin M."/>
            <person name="Godfrey J."/>
            <person name="Wilson R.M."/>
            <person name="Miner T."/>
            <person name="Farmer C."/>
            <person name="Delehaunty K."/>
            <person name="Cordes M."/>
            <person name="Minx P."/>
            <person name="Tomlinson C."/>
            <person name="Chen J."/>
            <person name="Wollam A."/>
            <person name="Pepin K.H."/>
            <person name="Bhonagiri V."/>
            <person name="Zhang X."/>
            <person name="Suruliraj S."/>
            <person name="Warren W."/>
            <person name="Mitreva M."/>
            <person name="Mardis E.R."/>
            <person name="Wilson R.K."/>
        </authorList>
    </citation>
    <scope>NUCLEOTIDE SEQUENCE [LARGE SCALE GENOMIC DNA]</scope>
    <source>
        <strain evidence="2 3">DSM 1785</strain>
    </source>
</reference>
<dbReference type="Gene3D" id="3.30.70.100">
    <property type="match status" value="1"/>
</dbReference>
<protein>
    <submittedName>
        <fullName evidence="2">Stress responsive A/B barrel domain protein</fullName>
    </submittedName>
</protein>
<dbReference type="PANTHER" id="PTHR37832:SF1">
    <property type="entry name" value="STRESS-RESPONSE A_B BARREL DOMAIN-CONTAINING PROTEIN"/>
    <property type="match status" value="1"/>
</dbReference>
<sequence>MYPLFGIINIEITLRGDVKVIKHIILWNFQEGKGSEEDKLKIKNELEGLKDKIPGIIKIEVVTTPIAGSNADIMLNSTFESIEDLNNYQVHEEHIKVAEFVRSITCNRMCMDFFSVDD</sequence>